<evidence type="ECO:0000313" key="4">
    <source>
        <dbReference type="EMBL" id="GAA3668427.1"/>
    </source>
</evidence>
<evidence type="ECO:0000313" key="5">
    <source>
        <dbReference type="Proteomes" id="UP001500752"/>
    </source>
</evidence>
<feature type="domain" description="Metallo-beta-lactamase" evidence="2">
    <location>
        <begin position="14"/>
        <end position="237"/>
    </location>
</feature>
<dbReference type="InterPro" id="IPR001279">
    <property type="entry name" value="Metallo-B-lactamas"/>
</dbReference>
<dbReference type="InterPro" id="IPR022712">
    <property type="entry name" value="Beta_Casp"/>
</dbReference>
<dbReference type="SMART" id="SM01027">
    <property type="entry name" value="Beta-Casp"/>
    <property type="match status" value="1"/>
</dbReference>
<dbReference type="InterPro" id="IPR036866">
    <property type="entry name" value="RibonucZ/Hydroxyglut_hydro"/>
</dbReference>
<protein>
    <submittedName>
        <fullName evidence="4">MBL fold metallo-hydrolase</fullName>
    </submittedName>
</protein>
<proteinExistence type="predicted"/>
<reference evidence="5" key="1">
    <citation type="journal article" date="2019" name="Int. J. Syst. Evol. Microbiol.">
        <title>The Global Catalogue of Microorganisms (GCM) 10K type strain sequencing project: providing services to taxonomists for standard genome sequencing and annotation.</title>
        <authorList>
            <consortium name="The Broad Institute Genomics Platform"/>
            <consortium name="The Broad Institute Genome Sequencing Center for Infectious Disease"/>
            <person name="Wu L."/>
            <person name="Ma J."/>
        </authorList>
    </citation>
    <scope>NUCLEOTIDE SEQUENCE [LARGE SCALE GENOMIC DNA]</scope>
    <source>
        <strain evidence="5">JCM 30742</strain>
    </source>
</reference>
<dbReference type="Gene3D" id="3.40.50.10890">
    <property type="match status" value="1"/>
</dbReference>
<dbReference type="Pfam" id="PF10996">
    <property type="entry name" value="Beta-Casp"/>
    <property type="match status" value="1"/>
</dbReference>
<dbReference type="RefSeq" id="WP_345148023.1">
    <property type="nucleotide sequence ID" value="NZ_BAABEO010000006.1"/>
</dbReference>
<organism evidence="4 5">
    <name type="scientific">Arthrobacter ginkgonis</name>
    <dbReference type="NCBI Taxonomy" id="1630594"/>
    <lineage>
        <taxon>Bacteria</taxon>
        <taxon>Bacillati</taxon>
        <taxon>Actinomycetota</taxon>
        <taxon>Actinomycetes</taxon>
        <taxon>Micrococcales</taxon>
        <taxon>Micrococcaceae</taxon>
        <taxon>Arthrobacter</taxon>
    </lineage>
</organism>
<keyword evidence="1" id="KW-0378">Hydrolase</keyword>
<dbReference type="InterPro" id="IPR050698">
    <property type="entry name" value="MBL"/>
</dbReference>
<evidence type="ECO:0000259" key="3">
    <source>
        <dbReference type="SMART" id="SM01027"/>
    </source>
</evidence>
<sequence>MATLSFLGAAGTVTGSKHLLEVGGKRILVDCGLFQGLKNLRELNWKPLPEQAQSIDAIVLTHAHVDHIGYLPRLVKAGYRGPVYCTPGTADVAGLILRDSAHLQEQDAYLANKYGFTRHTPAEPLYTLLDAELALELFRTIDFHKPTELHPLSATATFRRAGHILGAATVQIDWGGRRVVFSGDLGRYSDPVMLDPDPVTEADVVVVESTYGDRMHEDRDPAQAVGEIVRDTIMRGGTLLVPAFAVGRAQSLLYHLWRGREQGLLPARVPIYLDSPMSINATELLSRHPDDHRLTPAQCAAAFGIATYVRDPELSRSLSADPSPKVIISASGMASGGRVLHHLAAFGGDERSTVLLTGFQAPGTRGRALLRGEREIRIHGEWKHIGAEVKELRMLSAHADAGELLRWLGRFKPVPSHAFIVHGEAEAAEALRMGLRRRFGWEARVPRHNQTFNL</sequence>
<name>A0ABP7BRY9_9MICC</name>
<comment type="caution">
    <text evidence="4">The sequence shown here is derived from an EMBL/GenBank/DDBJ whole genome shotgun (WGS) entry which is preliminary data.</text>
</comment>
<accession>A0ABP7BRY9</accession>
<evidence type="ECO:0000259" key="2">
    <source>
        <dbReference type="SMART" id="SM00849"/>
    </source>
</evidence>
<feature type="domain" description="Beta-Casp" evidence="3">
    <location>
        <begin position="249"/>
        <end position="369"/>
    </location>
</feature>
<dbReference type="Pfam" id="PF07521">
    <property type="entry name" value="RMMBL"/>
    <property type="match status" value="1"/>
</dbReference>
<dbReference type="PANTHER" id="PTHR11203:SF37">
    <property type="entry name" value="INTEGRATOR COMPLEX SUBUNIT 11"/>
    <property type="match status" value="1"/>
</dbReference>
<evidence type="ECO:0000256" key="1">
    <source>
        <dbReference type="ARBA" id="ARBA00022801"/>
    </source>
</evidence>
<dbReference type="Proteomes" id="UP001500752">
    <property type="component" value="Unassembled WGS sequence"/>
</dbReference>
<dbReference type="SUPFAM" id="SSF56281">
    <property type="entry name" value="Metallo-hydrolase/oxidoreductase"/>
    <property type="match status" value="1"/>
</dbReference>
<dbReference type="EMBL" id="BAABEO010000006">
    <property type="protein sequence ID" value="GAA3668427.1"/>
    <property type="molecule type" value="Genomic_DNA"/>
</dbReference>
<gene>
    <name evidence="4" type="ORF">GCM10023081_03680</name>
</gene>
<dbReference type="InterPro" id="IPR011108">
    <property type="entry name" value="RMMBL"/>
</dbReference>
<dbReference type="SMART" id="SM00849">
    <property type="entry name" value="Lactamase_B"/>
    <property type="match status" value="1"/>
</dbReference>
<dbReference type="CDD" id="cd16295">
    <property type="entry name" value="TTHA0252-CPSF-like_MBL-fold"/>
    <property type="match status" value="1"/>
</dbReference>
<dbReference type="PANTHER" id="PTHR11203">
    <property type="entry name" value="CLEAVAGE AND POLYADENYLATION SPECIFICITY FACTOR FAMILY MEMBER"/>
    <property type="match status" value="1"/>
</dbReference>
<dbReference type="Pfam" id="PF00753">
    <property type="entry name" value="Lactamase_B"/>
    <property type="match status" value="1"/>
</dbReference>
<keyword evidence="5" id="KW-1185">Reference proteome</keyword>
<dbReference type="Gene3D" id="3.60.15.10">
    <property type="entry name" value="Ribonuclease Z/Hydroxyacylglutathione hydrolase-like"/>
    <property type="match status" value="1"/>
</dbReference>